<keyword evidence="2" id="KW-1185">Reference proteome</keyword>
<sequence>MFPPFWFGGVTSANPDSSLEIPPSSEFHDCPIVSNTDMKLVETTLLKGDINVSGPQPAVEPSHVEPSADSSVKPLVEGITQNPLPAAVVFQQKLFGSSFSSFQSVTIESTTLVMDPVAPEARTSDCDTLNVLVIEPDATTADVYVDVVLTTSPMNLMFLTTVEMPTLVTIGASLLQIYRPYVVTGIPNSPLLAEGTEEETLDKAHSHLLEGMHILNEVFSRTKARSKYLAACQLKFEQDFEGLQQLLKIHDRTDLGCQEELKRLNQDLQSKFDDTISQHTTVVKELEEVSQQYQSLKSQYTNKERYAEALEGKNVLYSYPGAQHQIVDRFSEMVTRKYSLFSVAEGGGVDIPTLKETLKSLDPSGGEGEGSLGEV</sequence>
<organism evidence="1 2">
    <name type="scientific">Lactuca virosa</name>
    <dbReference type="NCBI Taxonomy" id="75947"/>
    <lineage>
        <taxon>Eukaryota</taxon>
        <taxon>Viridiplantae</taxon>
        <taxon>Streptophyta</taxon>
        <taxon>Embryophyta</taxon>
        <taxon>Tracheophyta</taxon>
        <taxon>Spermatophyta</taxon>
        <taxon>Magnoliopsida</taxon>
        <taxon>eudicotyledons</taxon>
        <taxon>Gunneridae</taxon>
        <taxon>Pentapetalae</taxon>
        <taxon>asterids</taxon>
        <taxon>campanulids</taxon>
        <taxon>Asterales</taxon>
        <taxon>Asteraceae</taxon>
        <taxon>Cichorioideae</taxon>
        <taxon>Cichorieae</taxon>
        <taxon>Lactucinae</taxon>
        <taxon>Lactuca</taxon>
    </lineage>
</organism>
<dbReference type="EMBL" id="CAKMRJ010005523">
    <property type="protein sequence ID" value="CAH1445531.1"/>
    <property type="molecule type" value="Genomic_DNA"/>
</dbReference>
<dbReference type="AlphaFoldDB" id="A0AAU9P5X3"/>
<gene>
    <name evidence="1" type="ORF">LVIROSA_LOCUS31287</name>
</gene>
<accession>A0AAU9P5X3</accession>
<protein>
    <submittedName>
        <fullName evidence="1">Uncharacterized protein</fullName>
    </submittedName>
</protein>
<evidence type="ECO:0000313" key="1">
    <source>
        <dbReference type="EMBL" id="CAH1445531.1"/>
    </source>
</evidence>
<name>A0AAU9P5X3_9ASTR</name>
<evidence type="ECO:0000313" key="2">
    <source>
        <dbReference type="Proteomes" id="UP001157418"/>
    </source>
</evidence>
<reference evidence="1 2" key="1">
    <citation type="submission" date="2022-01" db="EMBL/GenBank/DDBJ databases">
        <authorList>
            <person name="Xiong W."/>
            <person name="Schranz E."/>
        </authorList>
    </citation>
    <scope>NUCLEOTIDE SEQUENCE [LARGE SCALE GENOMIC DNA]</scope>
</reference>
<comment type="caution">
    <text evidence="1">The sequence shown here is derived from an EMBL/GenBank/DDBJ whole genome shotgun (WGS) entry which is preliminary data.</text>
</comment>
<dbReference type="Proteomes" id="UP001157418">
    <property type="component" value="Unassembled WGS sequence"/>
</dbReference>
<proteinExistence type="predicted"/>